<dbReference type="InterPro" id="IPR011701">
    <property type="entry name" value="MFS"/>
</dbReference>
<keyword evidence="4 8" id="KW-0812">Transmembrane</keyword>
<feature type="transmembrane region" description="Helical" evidence="8">
    <location>
        <begin position="82"/>
        <end position="101"/>
    </location>
</feature>
<feature type="transmembrane region" description="Helical" evidence="8">
    <location>
        <begin position="228"/>
        <end position="248"/>
    </location>
</feature>
<sequence>MTAGGAPKAGRKEWIGLGILALPTLLVALDVFVLLLALPHLSADLGANSNQQLWIMDIYGFLVAGFLVPMGTLGDRIGRRKLLLIGGAAFGAASLLAAFATSPGMLIAARVLLGIAGAAISPSTLALISTMFQDAKQRAAAIGMWASCFTLGAIIGPMLGGVMLEHFWWGSLFLLGVPVMVLLLIAGPKVLPESANPEAGRIDLPSVALNLGTTLPVIYGIKETARNGWSPLSAAAIVVGLVLGVLFVRRQRALTAPLLDVTLFRHGRFSASLLGLLAYSLIGGTVMLLMTQYFQAAQRMTPIESGLGLLPGMAAATVSFMVCPIIARKIRPAYVIGAGIVGVVAVLLVFSQLSADSGTATLIAGFAVFSFCGAPVVALGTNMVVGAVPPEKAGSAGALSQISNEFGSALGVATLGTLGLAVYRDQVEGAVPATVPADAAEAARDSVSGAASAAQGLPQQLADALMEPVRVAFTGGIHTVATVSAILIAVAGAFFVALMRHVPPIGQEEVPAEAAPSDEQALAA</sequence>
<evidence type="ECO:0000256" key="2">
    <source>
        <dbReference type="ARBA" id="ARBA00022448"/>
    </source>
</evidence>
<dbReference type="InterPro" id="IPR036259">
    <property type="entry name" value="MFS_trans_sf"/>
</dbReference>
<dbReference type="Pfam" id="PF07690">
    <property type="entry name" value="MFS_1"/>
    <property type="match status" value="1"/>
</dbReference>
<evidence type="ECO:0000259" key="9">
    <source>
        <dbReference type="PROSITE" id="PS50850"/>
    </source>
</evidence>
<feature type="transmembrane region" description="Helical" evidence="8">
    <location>
        <begin position="269"/>
        <end position="294"/>
    </location>
</feature>
<dbReference type="PANTHER" id="PTHR42718:SF47">
    <property type="entry name" value="METHYL VIOLOGEN RESISTANCE PROTEIN SMVA"/>
    <property type="match status" value="1"/>
</dbReference>
<comment type="subcellular location">
    <subcellularLocation>
        <location evidence="1">Cell membrane</location>
        <topology evidence="1">Multi-pass membrane protein</topology>
    </subcellularLocation>
</comment>
<name>A0ABW7UF13_9ACTN</name>
<organism evidence="10 11">
    <name type="scientific">Streptomyces litmocidini</name>
    <dbReference type="NCBI Taxonomy" id="67318"/>
    <lineage>
        <taxon>Bacteria</taxon>
        <taxon>Bacillati</taxon>
        <taxon>Actinomycetota</taxon>
        <taxon>Actinomycetes</taxon>
        <taxon>Kitasatosporales</taxon>
        <taxon>Streptomycetaceae</taxon>
        <taxon>Streptomyces</taxon>
    </lineage>
</organism>
<reference evidence="10 11" key="1">
    <citation type="submission" date="2024-10" db="EMBL/GenBank/DDBJ databases">
        <title>The Natural Products Discovery Center: Release of the First 8490 Sequenced Strains for Exploring Actinobacteria Biosynthetic Diversity.</title>
        <authorList>
            <person name="Kalkreuter E."/>
            <person name="Kautsar S.A."/>
            <person name="Yang D."/>
            <person name="Bader C.D."/>
            <person name="Teijaro C.N."/>
            <person name="Fluegel L."/>
            <person name="Davis C.M."/>
            <person name="Simpson J.R."/>
            <person name="Lauterbach L."/>
            <person name="Steele A.D."/>
            <person name="Gui C."/>
            <person name="Meng S."/>
            <person name="Li G."/>
            <person name="Viehrig K."/>
            <person name="Ye F."/>
            <person name="Su P."/>
            <person name="Kiefer A.F."/>
            <person name="Nichols A."/>
            <person name="Cepeda A.J."/>
            <person name="Yan W."/>
            <person name="Fan B."/>
            <person name="Jiang Y."/>
            <person name="Adhikari A."/>
            <person name="Zheng C.-J."/>
            <person name="Schuster L."/>
            <person name="Cowan T.M."/>
            <person name="Smanski M.J."/>
            <person name="Chevrette M.G."/>
            <person name="De Carvalho L.P.S."/>
            <person name="Shen B."/>
        </authorList>
    </citation>
    <scope>NUCLEOTIDE SEQUENCE [LARGE SCALE GENOMIC DNA]</scope>
    <source>
        <strain evidence="10 11">NPDC020602</strain>
    </source>
</reference>
<dbReference type="Proteomes" id="UP001611339">
    <property type="component" value="Unassembled WGS sequence"/>
</dbReference>
<evidence type="ECO:0000256" key="1">
    <source>
        <dbReference type="ARBA" id="ARBA00004651"/>
    </source>
</evidence>
<evidence type="ECO:0000256" key="8">
    <source>
        <dbReference type="SAM" id="Phobius"/>
    </source>
</evidence>
<comment type="caution">
    <text evidence="10">The sequence shown here is derived from an EMBL/GenBank/DDBJ whole genome shotgun (WGS) entry which is preliminary data.</text>
</comment>
<evidence type="ECO:0000256" key="3">
    <source>
        <dbReference type="ARBA" id="ARBA00022475"/>
    </source>
</evidence>
<dbReference type="PRINTS" id="PR01035">
    <property type="entry name" value="TCRTETA"/>
</dbReference>
<proteinExistence type="predicted"/>
<evidence type="ECO:0000256" key="7">
    <source>
        <dbReference type="ARBA" id="ARBA00023251"/>
    </source>
</evidence>
<feature type="transmembrane region" description="Helical" evidence="8">
    <location>
        <begin position="202"/>
        <end position="222"/>
    </location>
</feature>
<dbReference type="Gene3D" id="1.20.1250.20">
    <property type="entry name" value="MFS general substrate transporter like domains"/>
    <property type="match status" value="1"/>
</dbReference>
<feature type="transmembrane region" description="Helical" evidence="8">
    <location>
        <begin position="166"/>
        <end position="190"/>
    </location>
</feature>
<evidence type="ECO:0000313" key="11">
    <source>
        <dbReference type="Proteomes" id="UP001611339"/>
    </source>
</evidence>
<feature type="transmembrane region" description="Helical" evidence="8">
    <location>
        <begin position="14"/>
        <end position="41"/>
    </location>
</feature>
<feature type="transmembrane region" description="Helical" evidence="8">
    <location>
        <begin position="306"/>
        <end position="327"/>
    </location>
</feature>
<accession>A0ABW7UF13</accession>
<keyword evidence="3" id="KW-1003">Cell membrane</keyword>
<feature type="transmembrane region" description="Helical" evidence="8">
    <location>
        <begin position="53"/>
        <end position="70"/>
    </location>
</feature>
<feature type="transmembrane region" description="Helical" evidence="8">
    <location>
        <begin position="476"/>
        <end position="498"/>
    </location>
</feature>
<evidence type="ECO:0000256" key="4">
    <source>
        <dbReference type="ARBA" id="ARBA00022692"/>
    </source>
</evidence>
<evidence type="ECO:0000256" key="6">
    <source>
        <dbReference type="ARBA" id="ARBA00023136"/>
    </source>
</evidence>
<feature type="transmembrane region" description="Helical" evidence="8">
    <location>
        <begin position="361"/>
        <end position="385"/>
    </location>
</feature>
<protein>
    <submittedName>
        <fullName evidence="10">MFS transporter</fullName>
    </submittedName>
</protein>
<gene>
    <name evidence="10" type="ORF">ACH407_32250</name>
</gene>
<keyword evidence="6 8" id="KW-0472">Membrane</keyword>
<keyword evidence="5 8" id="KW-1133">Transmembrane helix</keyword>
<feature type="transmembrane region" description="Helical" evidence="8">
    <location>
        <begin position="140"/>
        <end position="160"/>
    </location>
</feature>
<keyword evidence="7" id="KW-0046">Antibiotic resistance</keyword>
<dbReference type="PANTHER" id="PTHR42718">
    <property type="entry name" value="MAJOR FACILITATOR SUPERFAMILY MULTIDRUG TRANSPORTER MFSC"/>
    <property type="match status" value="1"/>
</dbReference>
<keyword evidence="11" id="KW-1185">Reference proteome</keyword>
<dbReference type="RefSeq" id="WP_398712778.1">
    <property type="nucleotide sequence ID" value="NZ_JBIRUI010000020.1"/>
</dbReference>
<feature type="transmembrane region" description="Helical" evidence="8">
    <location>
        <begin position="107"/>
        <end position="128"/>
    </location>
</feature>
<dbReference type="InterPro" id="IPR020846">
    <property type="entry name" value="MFS_dom"/>
</dbReference>
<dbReference type="PROSITE" id="PS50850">
    <property type="entry name" value="MFS"/>
    <property type="match status" value="1"/>
</dbReference>
<dbReference type="CDD" id="cd17321">
    <property type="entry name" value="MFS_MMR_MDR_like"/>
    <property type="match status" value="1"/>
</dbReference>
<evidence type="ECO:0000313" key="10">
    <source>
        <dbReference type="EMBL" id="MFI1718220.1"/>
    </source>
</evidence>
<dbReference type="InterPro" id="IPR001958">
    <property type="entry name" value="Tet-R_TetA/multi-R_MdtG-like"/>
</dbReference>
<dbReference type="SUPFAM" id="SSF103473">
    <property type="entry name" value="MFS general substrate transporter"/>
    <property type="match status" value="1"/>
</dbReference>
<keyword evidence="2" id="KW-0813">Transport</keyword>
<feature type="domain" description="Major facilitator superfamily (MFS) profile" evidence="9">
    <location>
        <begin position="16"/>
        <end position="503"/>
    </location>
</feature>
<feature type="transmembrane region" description="Helical" evidence="8">
    <location>
        <begin position="334"/>
        <end position="355"/>
    </location>
</feature>
<feature type="transmembrane region" description="Helical" evidence="8">
    <location>
        <begin position="406"/>
        <end position="423"/>
    </location>
</feature>
<evidence type="ECO:0000256" key="5">
    <source>
        <dbReference type="ARBA" id="ARBA00022989"/>
    </source>
</evidence>
<dbReference type="EMBL" id="JBIRUI010000020">
    <property type="protein sequence ID" value="MFI1718220.1"/>
    <property type="molecule type" value="Genomic_DNA"/>
</dbReference>